<evidence type="ECO:0000256" key="2">
    <source>
        <dbReference type="SAM" id="SignalP"/>
    </source>
</evidence>
<feature type="chain" id="PRO_5045287810" description="Secreted protein" evidence="2">
    <location>
        <begin position="27"/>
        <end position="248"/>
    </location>
</feature>
<keyword evidence="2" id="KW-0732">Signal</keyword>
<keyword evidence="4" id="KW-1185">Reference proteome</keyword>
<feature type="signal peptide" evidence="2">
    <location>
        <begin position="1"/>
        <end position="26"/>
    </location>
</feature>
<comment type="caution">
    <text evidence="3">The sequence shown here is derived from an EMBL/GenBank/DDBJ whole genome shotgun (WGS) entry which is preliminary data.</text>
</comment>
<feature type="compositionally biased region" description="Low complexity" evidence="1">
    <location>
        <begin position="156"/>
        <end position="215"/>
    </location>
</feature>
<accession>A0ABT2CNZ6</accession>
<proteinExistence type="predicted"/>
<feature type="region of interest" description="Disordered" evidence="1">
    <location>
        <begin position="119"/>
        <end position="215"/>
    </location>
</feature>
<evidence type="ECO:0000313" key="4">
    <source>
        <dbReference type="Proteomes" id="UP001431313"/>
    </source>
</evidence>
<name>A0ABT2CNZ6_9ACTN</name>
<dbReference type="RefSeq" id="WP_258790290.1">
    <property type="nucleotide sequence ID" value="NZ_JANUGQ010000029.1"/>
</dbReference>
<feature type="compositionally biased region" description="Pro residues" evidence="1">
    <location>
        <begin position="144"/>
        <end position="155"/>
    </location>
</feature>
<evidence type="ECO:0000256" key="1">
    <source>
        <dbReference type="SAM" id="MobiDB-lite"/>
    </source>
</evidence>
<evidence type="ECO:0008006" key="5">
    <source>
        <dbReference type="Google" id="ProtNLM"/>
    </source>
</evidence>
<feature type="region of interest" description="Disordered" evidence="1">
    <location>
        <begin position="30"/>
        <end position="56"/>
    </location>
</feature>
<feature type="compositionally biased region" description="Low complexity" evidence="1">
    <location>
        <begin position="119"/>
        <end position="135"/>
    </location>
</feature>
<protein>
    <recommendedName>
        <fullName evidence="5">Secreted protein</fullName>
    </recommendedName>
</protein>
<dbReference type="Proteomes" id="UP001431313">
    <property type="component" value="Unassembled WGS sequence"/>
</dbReference>
<organism evidence="3 4">
    <name type="scientific">Streptomyces pyxinae</name>
    <dbReference type="NCBI Taxonomy" id="2970734"/>
    <lineage>
        <taxon>Bacteria</taxon>
        <taxon>Bacillati</taxon>
        <taxon>Actinomycetota</taxon>
        <taxon>Actinomycetes</taxon>
        <taxon>Kitasatosporales</taxon>
        <taxon>Streptomycetaceae</taxon>
        <taxon>Streptomyces</taxon>
    </lineage>
</organism>
<sequence>MRLLTPGRAVAAALCAAALSLGTAGAAVAAAHQPPPRDGSEITRAPQLADTPQQDSVAQARADLQKAIDALVAAAKQGDATATAPQLQSELSDLVEAILAGVGDLTGLEVIDLLDAETDPATTPAPAGQTLAAQPSGQTGTFPGPVPVPQIPAAPQPGEIPRTPQIPGTTTGTTPAASGKQTTATGPQTHTTGTQPQAAGTAQTPAAAPAAPVTPAAQANSAEAKAVEAAIISRLPIDLVQVLQQQTH</sequence>
<evidence type="ECO:0000313" key="3">
    <source>
        <dbReference type="EMBL" id="MCS0638976.1"/>
    </source>
</evidence>
<gene>
    <name evidence="3" type="ORF">NX801_25680</name>
</gene>
<reference evidence="3" key="1">
    <citation type="submission" date="2022-08" db="EMBL/GenBank/DDBJ databases">
        <authorList>
            <person name="Somphong A."/>
            <person name="Phongsopitanun W."/>
        </authorList>
    </citation>
    <scope>NUCLEOTIDE SEQUENCE</scope>
    <source>
        <strain evidence="3">LP05-1</strain>
    </source>
</reference>
<dbReference type="EMBL" id="JANUGQ010000029">
    <property type="protein sequence ID" value="MCS0638976.1"/>
    <property type="molecule type" value="Genomic_DNA"/>
</dbReference>